<keyword evidence="6" id="KW-0627">Porphyrin biosynthesis</keyword>
<gene>
    <name evidence="8" type="ORF">BHM03_00030344</name>
</gene>
<dbReference type="PRINTS" id="PR00073">
    <property type="entry name" value="COPRGNOXDASE"/>
</dbReference>
<evidence type="ECO:0000256" key="5">
    <source>
        <dbReference type="ARBA" id="ARBA00023002"/>
    </source>
</evidence>
<organism evidence="8">
    <name type="scientific">Ensete ventricosum</name>
    <name type="common">Abyssinian banana</name>
    <name type="synonym">Musa ensete</name>
    <dbReference type="NCBI Taxonomy" id="4639"/>
    <lineage>
        <taxon>Eukaryota</taxon>
        <taxon>Viridiplantae</taxon>
        <taxon>Streptophyta</taxon>
        <taxon>Embryophyta</taxon>
        <taxon>Tracheophyta</taxon>
        <taxon>Spermatophyta</taxon>
        <taxon>Magnoliopsida</taxon>
        <taxon>Liliopsida</taxon>
        <taxon>Zingiberales</taxon>
        <taxon>Musaceae</taxon>
        <taxon>Ensete</taxon>
    </lineage>
</organism>
<dbReference type="SUPFAM" id="SSF102886">
    <property type="entry name" value="Coproporphyrinogen III oxidase"/>
    <property type="match status" value="1"/>
</dbReference>
<dbReference type="EC" id="1.3.3.3" evidence="4"/>
<dbReference type="GO" id="GO:0006782">
    <property type="term" value="P:protoporphyrinogen IX biosynthetic process"/>
    <property type="evidence" value="ECO:0007669"/>
    <property type="project" value="UniProtKB-UniPathway"/>
</dbReference>
<comment type="pathway">
    <text evidence="1">Porphyrin-containing compound metabolism; protoporphyrin-IX biosynthesis; protoporphyrinogen-IX from coproporphyrinogen-III (O2 route): step 1/1.</text>
</comment>
<accession>A0A444DZP5</accession>
<reference evidence="8" key="1">
    <citation type="journal article" date="2018" name="Data Brief">
        <title>Genome sequence data from 17 accessions of Ensete ventricosum, a staple food crop for millions in Ethiopia.</title>
        <authorList>
            <person name="Yemataw Z."/>
            <person name="Muzemil S."/>
            <person name="Ambachew D."/>
            <person name="Tripathi L."/>
            <person name="Tesfaye K."/>
            <person name="Chala A."/>
            <person name="Farbos A."/>
            <person name="O'Neill P."/>
            <person name="Moore K."/>
            <person name="Grant M."/>
            <person name="Studholme D.J."/>
        </authorList>
    </citation>
    <scope>NUCLEOTIDE SEQUENCE [LARGE SCALE GENOMIC DNA]</scope>
    <source>
        <tissue evidence="8">Leaf</tissue>
    </source>
</reference>
<dbReference type="GO" id="GO:0009570">
    <property type="term" value="C:chloroplast stroma"/>
    <property type="evidence" value="ECO:0007669"/>
    <property type="project" value="TreeGrafter"/>
</dbReference>
<evidence type="ECO:0000256" key="4">
    <source>
        <dbReference type="ARBA" id="ARBA00012869"/>
    </source>
</evidence>
<protein>
    <recommendedName>
        <fullName evidence="4">coproporphyrinogen oxidase</fullName>
        <ecNumber evidence="4">1.3.3.3</ecNumber>
    </recommendedName>
</protein>
<dbReference type="UniPathway" id="UPA00251">
    <property type="reaction ID" value="UER00322"/>
</dbReference>
<dbReference type="Pfam" id="PF01218">
    <property type="entry name" value="Coprogen_oxidas"/>
    <property type="match status" value="1"/>
</dbReference>
<comment type="catalytic activity">
    <reaction evidence="7">
        <text>coproporphyrinogen III + O2 + 2 H(+) = protoporphyrinogen IX + 2 CO2 + 2 H2O</text>
        <dbReference type="Rhea" id="RHEA:18257"/>
        <dbReference type="ChEBI" id="CHEBI:15377"/>
        <dbReference type="ChEBI" id="CHEBI:15378"/>
        <dbReference type="ChEBI" id="CHEBI:15379"/>
        <dbReference type="ChEBI" id="CHEBI:16526"/>
        <dbReference type="ChEBI" id="CHEBI:57307"/>
        <dbReference type="ChEBI" id="CHEBI:57309"/>
        <dbReference type="EC" id="1.3.3.3"/>
    </reaction>
</comment>
<dbReference type="InterPro" id="IPR036406">
    <property type="entry name" value="Coprogen_oxidase_aer_sf"/>
</dbReference>
<evidence type="ECO:0000256" key="3">
    <source>
        <dbReference type="ARBA" id="ARBA00011738"/>
    </source>
</evidence>
<dbReference type="Gene3D" id="3.40.1500.10">
    <property type="entry name" value="Coproporphyrinogen III oxidase, aerobic"/>
    <property type="match status" value="2"/>
</dbReference>
<evidence type="ECO:0000313" key="8">
    <source>
        <dbReference type="EMBL" id="RZR73977.1"/>
    </source>
</evidence>
<dbReference type="PANTHER" id="PTHR10755:SF0">
    <property type="entry name" value="OXYGEN-DEPENDENT COPROPORPHYRINOGEN-III OXIDASE, MITOCHONDRIAL"/>
    <property type="match status" value="1"/>
</dbReference>
<dbReference type="AlphaFoldDB" id="A0A444DZP5"/>
<evidence type="ECO:0000256" key="7">
    <source>
        <dbReference type="ARBA" id="ARBA00049102"/>
    </source>
</evidence>
<dbReference type="GO" id="GO:0004109">
    <property type="term" value="F:coproporphyrinogen oxidase activity"/>
    <property type="evidence" value="ECO:0007669"/>
    <property type="project" value="UniProtKB-EC"/>
</dbReference>
<name>A0A444DZP5_ENSVE</name>
<dbReference type="InterPro" id="IPR001260">
    <property type="entry name" value="Coprogen_oxidase_aer"/>
</dbReference>
<dbReference type="Proteomes" id="UP000290560">
    <property type="component" value="Unassembled WGS sequence"/>
</dbReference>
<dbReference type="PANTHER" id="PTHR10755">
    <property type="entry name" value="COPROPORPHYRINOGEN III OXIDASE, MITOCHONDRIAL"/>
    <property type="match status" value="1"/>
</dbReference>
<evidence type="ECO:0000256" key="2">
    <source>
        <dbReference type="ARBA" id="ARBA00010644"/>
    </source>
</evidence>
<evidence type="ECO:0000256" key="1">
    <source>
        <dbReference type="ARBA" id="ARBA00005168"/>
    </source>
</evidence>
<keyword evidence="5" id="KW-0560">Oxidoreductase</keyword>
<dbReference type="EMBL" id="KV876073">
    <property type="protein sequence ID" value="RZR73977.1"/>
    <property type="molecule type" value="Genomic_DNA"/>
</dbReference>
<comment type="similarity">
    <text evidence="2">Belongs to the aerobic coproporphyrinogen-III oxidase family.</text>
</comment>
<evidence type="ECO:0000256" key="6">
    <source>
        <dbReference type="ARBA" id="ARBA00023244"/>
    </source>
</evidence>
<proteinExistence type="inferred from homology"/>
<comment type="subunit">
    <text evidence="3">Homodimer.</text>
</comment>
<sequence length="145" mass="16358">MKFSIPVSCYLQHRGERRGLGGIFFDDLNEYDQELVLGFSTGNSEHKYALTFILQMCILKVYDRGTTFGLQTGGRIESILVSLPLTARWEYGHVSFSTCFCDLSADSNQSFYLKILFSSNQKKAAKNGNSSMHALIQKNGFDLNF</sequence>